<dbReference type="KEGG" id="ovb:NB640_02805"/>
<feature type="transmembrane region" description="Helical" evidence="1">
    <location>
        <begin position="31"/>
        <end position="53"/>
    </location>
</feature>
<evidence type="ECO:0000313" key="2">
    <source>
        <dbReference type="EMBL" id="WAW10607.1"/>
    </source>
</evidence>
<dbReference type="EMBL" id="CP098242">
    <property type="protein sequence ID" value="WAW10607.1"/>
    <property type="molecule type" value="Genomic_DNA"/>
</dbReference>
<keyword evidence="1" id="KW-0472">Membrane</keyword>
<evidence type="ECO:0000256" key="1">
    <source>
        <dbReference type="SAM" id="Phobius"/>
    </source>
</evidence>
<dbReference type="Proteomes" id="UP001156215">
    <property type="component" value="Chromosome"/>
</dbReference>
<reference evidence="2" key="1">
    <citation type="journal article" date="2022" name="Front. Microbiol.">
        <title>New perspectives on an old grouping: The genomic and phenotypic variability of Oxalobacter formigenes and the implications for calcium oxalate stone prevention.</title>
        <authorList>
            <person name="Chmiel J.A."/>
            <person name="Carr C."/>
            <person name="Stuivenberg G.A."/>
            <person name="Venema R."/>
            <person name="Chanyi R.M."/>
            <person name="Al K.F."/>
            <person name="Giguere D."/>
            <person name="Say H."/>
            <person name="Akouris P.P."/>
            <person name="Dominguez Romero S.A."/>
            <person name="Kwong A."/>
            <person name="Tai V."/>
            <person name="Koval S.F."/>
            <person name="Razvi H."/>
            <person name="Bjazevic J."/>
            <person name="Burton J.P."/>
        </authorList>
    </citation>
    <scope>NUCLEOTIDE SEQUENCE</scope>
    <source>
        <strain evidence="2">WoOx3</strain>
    </source>
</reference>
<proteinExistence type="predicted"/>
<gene>
    <name evidence="2" type="ORF">NB640_02805</name>
</gene>
<keyword evidence="3" id="KW-1185">Reference proteome</keyword>
<accession>A0A9E9LXP1</accession>
<name>A0A9E9LXP1_9BURK</name>
<keyword evidence="1" id="KW-1133">Transmembrane helix</keyword>
<organism evidence="2 3">
    <name type="scientific">Oxalobacter vibrioformis</name>
    <dbReference type="NCBI Taxonomy" id="933080"/>
    <lineage>
        <taxon>Bacteria</taxon>
        <taxon>Pseudomonadati</taxon>
        <taxon>Pseudomonadota</taxon>
        <taxon>Betaproteobacteria</taxon>
        <taxon>Burkholderiales</taxon>
        <taxon>Oxalobacteraceae</taxon>
        <taxon>Oxalobacter</taxon>
    </lineage>
</organism>
<dbReference type="AlphaFoldDB" id="A0A9E9LXP1"/>
<keyword evidence="1" id="KW-0812">Transmembrane</keyword>
<protein>
    <submittedName>
        <fullName evidence="2">Uncharacterized protein</fullName>
    </submittedName>
</protein>
<evidence type="ECO:0000313" key="3">
    <source>
        <dbReference type="Proteomes" id="UP001156215"/>
    </source>
</evidence>
<sequence length="265" mass="29333">MSIGLFSSLAHFRDAVGVGKKQVDQKNGQVICLFGVFFGYGGVITMHCVIAELPQVMRPVRKRLCGFHIRKNRIDEVVQVFSIGGVSKFSLARAFENTAAADHGISRSIQYVHKVGDFLIQITWDVVSIGALYSGFWEAGNNSVNPVNNQSGFVRPNCASGLSFPSAKKHFIRSESIQKKRVVIKILTDCLSLKAFIWPQRHHAWLVADAAGNKYPNIFSIFPRGNAVYSLDWHRFYSCMKNALISSRGVAVGAGLSTKCVQEHI</sequence>